<dbReference type="KEGG" id="spad:DVK44_22115"/>
<gene>
    <name evidence="2" type="ORF">DVK44_22115</name>
</gene>
<keyword evidence="3" id="KW-1185">Reference proteome</keyword>
<dbReference type="OrthoDB" id="4335181at2"/>
<dbReference type="Proteomes" id="UP000253868">
    <property type="component" value="Chromosome"/>
</dbReference>
<dbReference type="SUPFAM" id="SSF52091">
    <property type="entry name" value="SpoIIaa-like"/>
    <property type="match status" value="1"/>
</dbReference>
<evidence type="ECO:0000313" key="2">
    <source>
        <dbReference type="EMBL" id="AXG79901.1"/>
    </source>
</evidence>
<protein>
    <submittedName>
        <fullName evidence="2">STAS domain-containing protein</fullName>
    </submittedName>
</protein>
<reference evidence="3" key="1">
    <citation type="submission" date="2018-07" db="EMBL/GenBank/DDBJ databases">
        <authorList>
            <person name="Zhao J."/>
        </authorList>
    </citation>
    <scope>NUCLEOTIDE SEQUENCE [LARGE SCALE GENOMIC DNA]</scope>
    <source>
        <strain evidence="3">GSSD-12</strain>
    </source>
</reference>
<organism evidence="2 3">
    <name type="scientific">Streptomyces paludis</name>
    <dbReference type="NCBI Taxonomy" id="2282738"/>
    <lineage>
        <taxon>Bacteria</taxon>
        <taxon>Bacillati</taxon>
        <taxon>Actinomycetota</taxon>
        <taxon>Actinomycetes</taxon>
        <taxon>Kitasatosporales</taxon>
        <taxon>Streptomycetaceae</taxon>
        <taxon>Streptomyces</taxon>
    </lineage>
</organism>
<proteinExistence type="predicted"/>
<evidence type="ECO:0000259" key="1">
    <source>
        <dbReference type="Pfam" id="PF13466"/>
    </source>
</evidence>
<dbReference type="Gene3D" id="3.30.750.24">
    <property type="entry name" value="STAS domain"/>
    <property type="match status" value="1"/>
</dbReference>
<dbReference type="Pfam" id="PF13466">
    <property type="entry name" value="STAS_2"/>
    <property type="match status" value="1"/>
</dbReference>
<sequence length="112" mass="11573">MDVTEPILLAIAGRVTPAEVPTLSGQLETALRAALPTAGGRGEVICDVGGLVQPGLAAVDVLARLRLAARRQGCGFQLRGVGRELRLLLELVGLAELGDPRDTAQADDGADH</sequence>
<feature type="domain" description="MlaB-like STAS" evidence="1">
    <location>
        <begin position="9"/>
        <end position="94"/>
    </location>
</feature>
<accession>A0A345HT77</accession>
<dbReference type="InterPro" id="IPR058548">
    <property type="entry name" value="MlaB-like_STAS"/>
</dbReference>
<dbReference type="InterPro" id="IPR036513">
    <property type="entry name" value="STAS_dom_sf"/>
</dbReference>
<dbReference type="RefSeq" id="WP_114661226.1">
    <property type="nucleotide sequence ID" value="NZ_CP031194.1"/>
</dbReference>
<dbReference type="EMBL" id="CP031194">
    <property type="protein sequence ID" value="AXG79901.1"/>
    <property type="molecule type" value="Genomic_DNA"/>
</dbReference>
<name>A0A345HT77_9ACTN</name>
<dbReference type="AlphaFoldDB" id="A0A345HT77"/>
<evidence type="ECO:0000313" key="3">
    <source>
        <dbReference type="Proteomes" id="UP000253868"/>
    </source>
</evidence>